<comment type="catalytic activity">
    <reaction evidence="6">
        <text>a 2'-deoxycytidine in DNA + S-adenosyl-L-methionine = a 5-methyl-2'-deoxycytidine in DNA + S-adenosyl-L-homocysteine + H(+)</text>
        <dbReference type="Rhea" id="RHEA:13681"/>
        <dbReference type="Rhea" id="RHEA-COMP:11369"/>
        <dbReference type="Rhea" id="RHEA-COMP:11370"/>
        <dbReference type="ChEBI" id="CHEBI:15378"/>
        <dbReference type="ChEBI" id="CHEBI:57856"/>
        <dbReference type="ChEBI" id="CHEBI:59789"/>
        <dbReference type="ChEBI" id="CHEBI:85452"/>
        <dbReference type="ChEBI" id="CHEBI:85454"/>
        <dbReference type="EC" id="2.1.1.37"/>
    </reaction>
</comment>
<evidence type="ECO:0000256" key="4">
    <source>
        <dbReference type="ARBA" id="ARBA00022691"/>
    </source>
</evidence>
<dbReference type="InterPro" id="IPR029063">
    <property type="entry name" value="SAM-dependent_MTases_sf"/>
</dbReference>
<evidence type="ECO:0000256" key="6">
    <source>
        <dbReference type="ARBA" id="ARBA00047422"/>
    </source>
</evidence>
<organism evidence="8 9">
    <name type="scientific">Candidatus Enterocola intestinipullorum</name>
    <dbReference type="NCBI Taxonomy" id="2840783"/>
    <lineage>
        <taxon>Bacteria</taxon>
        <taxon>Pseudomonadati</taxon>
        <taxon>Bacteroidota</taxon>
        <taxon>Bacteroidia</taxon>
        <taxon>Bacteroidales</taxon>
        <taxon>Candidatus Enterocola</taxon>
    </lineage>
</organism>
<reference evidence="8" key="1">
    <citation type="submission" date="2020-10" db="EMBL/GenBank/DDBJ databases">
        <authorList>
            <person name="Gilroy R."/>
        </authorList>
    </citation>
    <scope>NUCLEOTIDE SEQUENCE</scope>
    <source>
        <strain evidence="8">D3-1215</strain>
    </source>
</reference>
<dbReference type="EMBL" id="JADIMR010000026">
    <property type="protein sequence ID" value="MBO8446459.1"/>
    <property type="molecule type" value="Genomic_DNA"/>
</dbReference>
<dbReference type="SUPFAM" id="SSF53335">
    <property type="entry name" value="S-adenosyl-L-methionine-dependent methyltransferases"/>
    <property type="match status" value="1"/>
</dbReference>
<dbReference type="InterPro" id="IPR050390">
    <property type="entry name" value="C5-Methyltransferase"/>
</dbReference>
<evidence type="ECO:0000256" key="1">
    <source>
        <dbReference type="ARBA" id="ARBA00011975"/>
    </source>
</evidence>
<evidence type="ECO:0000313" key="9">
    <source>
        <dbReference type="Proteomes" id="UP000823637"/>
    </source>
</evidence>
<evidence type="ECO:0000256" key="3">
    <source>
        <dbReference type="ARBA" id="ARBA00022679"/>
    </source>
</evidence>
<dbReference type="InterPro" id="IPR031303">
    <property type="entry name" value="C5_meth_CS"/>
</dbReference>
<dbReference type="PANTHER" id="PTHR10629:SF52">
    <property type="entry name" value="DNA (CYTOSINE-5)-METHYLTRANSFERASE 1"/>
    <property type="match status" value="1"/>
</dbReference>
<accession>A0A9D9HD32</accession>
<evidence type="ECO:0000256" key="2">
    <source>
        <dbReference type="ARBA" id="ARBA00022603"/>
    </source>
</evidence>
<dbReference type="GO" id="GO:0009307">
    <property type="term" value="P:DNA restriction-modification system"/>
    <property type="evidence" value="ECO:0007669"/>
    <property type="project" value="UniProtKB-KW"/>
</dbReference>
<comment type="caution">
    <text evidence="8">The sequence shown here is derived from an EMBL/GenBank/DDBJ whole genome shotgun (WGS) entry which is preliminary data.</text>
</comment>
<dbReference type="GO" id="GO:0044027">
    <property type="term" value="P:negative regulation of gene expression via chromosomal CpG island methylation"/>
    <property type="evidence" value="ECO:0007669"/>
    <property type="project" value="TreeGrafter"/>
</dbReference>
<dbReference type="Proteomes" id="UP000823637">
    <property type="component" value="Unassembled WGS sequence"/>
</dbReference>
<dbReference type="PANTHER" id="PTHR10629">
    <property type="entry name" value="CYTOSINE-SPECIFIC METHYLTRANSFERASE"/>
    <property type="match status" value="1"/>
</dbReference>
<sequence length="287" mass="32737">MFPYAVSSIRDLMPKSFIFENVKGLLRKSFAEYFNYIILQLTYPQVKLKSGNWKENLSKLERIHTSGKYSGLRYNVVYRVLNAADFGVPQKRERVIIVGIREDLGIEWNFPSPSHSSDALNWDKYVTGEYWTRHRMAMPKSELDTARKEKKRLESRYGLSRPDTKPWITVRDALAGLPQPERNASSEFEGHVFQAGAKSYNGHTGSEIDMPSKTIKAGDHGVPGGENMVRFEDGSVRYFTTFEAKRIQSFPDDYHITGSWTEAMRQIGNAVPVTLAKTIAESLFPLL</sequence>
<dbReference type="PROSITE" id="PS51679">
    <property type="entry name" value="SAM_MT_C5"/>
    <property type="match status" value="1"/>
</dbReference>
<keyword evidence="2 7" id="KW-0489">Methyltransferase</keyword>
<evidence type="ECO:0000256" key="7">
    <source>
        <dbReference type="PROSITE-ProRule" id="PRU01016"/>
    </source>
</evidence>
<dbReference type="GO" id="GO:0032259">
    <property type="term" value="P:methylation"/>
    <property type="evidence" value="ECO:0007669"/>
    <property type="project" value="UniProtKB-KW"/>
</dbReference>
<dbReference type="EC" id="2.1.1.37" evidence="1"/>
<comment type="caution">
    <text evidence="7">Lacks conserved residue(s) required for the propagation of feature annotation.</text>
</comment>
<keyword evidence="3 7" id="KW-0808">Transferase</keyword>
<evidence type="ECO:0000256" key="5">
    <source>
        <dbReference type="ARBA" id="ARBA00022747"/>
    </source>
</evidence>
<keyword evidence="4 7" id="KW-0949">S-adenosyl-L-methionine</keyword>
<evidence type="ECO:0000313" key="8">
    <source>
        <dbReference type="EMBL" id="MBO8446459.1"/>
    </source>
</evidence>
<dbReference type="Gene3D" id="3.40.50.150">
    <property type="entry name" value="Vaccinia Virus protein VP39"/>
    <property type="match status" value="1"/>
</dbReference>
<dbReference type="AlphaFoldDB" id="A0A9D9HD32"/>
<keyword evidence="5" id="KW-0680">Restriction system</keyword>
<comment type="similarity">
    <text evidence="7">Belongs to the class I-like SAM-binding methyltransferase superfamily. C5-methyltransferase family.</text>
</comment>
<dbReference type="Gene3D" id="3.90.120.10">
    <property type="entry name" value="DNA Methylase, subunit A, domain 2"/>
    <property type="match status" value="1"/>
</dbReference>
<dbReference type="PRINTS" id="PR00105">
    <property type="entry name" value="C5METTRFRASE"/>
</dbReference>
<dbReference type="GO" id="GO:0003677">
    <property type="term" value="F:DNA binding"/>
    <property type="evidence" value="ECO:0007669"/>
    <property type="project" value="TreeGrafter"/>
</dbReference>
<dbReference type="PROSITE" id="PS00095">
    <property type="entry name" value="C5_MTASE_2"/>
    <property type="match status" value="1"/>
</dbReference>
<dbReference type="InterPro" id="IPR001525">
    <property type="entry name" value="C5_MeTfrase"/>
</dbReference>
<gene>
    <name evidence="8" type="ORF">IAC32_01770</name>
</gene>
<dbReference type="Pfam" id="PF00145">
    <property type="entry name" value="DNA_methylase"/>
    <property type="match status" value="1"/>
</dbReference>
<name>A0A9D9HD32_9BACT</name>
<proteinExistence type="inferred from homology"/>
<reference evidence="8" key="2">
    <citation type="journal article" date="2021" name="PeerJ">
        <title>Extensive microbial diversity within the chicken gut microbiome revealed by metagenomics and culture.</title>
        <authorList>
            <person name="Gilroy R."/>
            <person name="Ravi A."/>
            <person name="Getino M."/>
            <person name="Pursley I."/>
            <person name="Horton D.L."/>
            <person name="Alikhan N.F."/>
            <person name="Baker D."/>
            <person name="Gharbi K."/>
            <person name="Hall N."/>
            <person name="Watson M."/>
            <person name="Adriaenssens E.M."/>
            <person name="Foster-Nyarko E."/>
            <person name="Jarju S."/>
            <person name="Secka A."/>
            <person name="Antonio M."/>
            <person name="Oren A."/>
            <person name="Chaudhuri R.R."/>
            <person name="La Ragione R."/>
            <person name="Hildebrand F."/>
            <person name="Pallen M.J."/>
        </authorList>
    </citation>
    <scope>NUCLEOTIDE SEQUENCE</scope>
    <source>
        <strain evidence="8">D3-1215</strain>
    </source>
</reference>
<dbReference type="GO" id="GO:0003886">
    <property type="term" value="F:DNA (cytosine-5-)-methyltransferase activity"/>
    <property type="evidence" value="ECO:0007669"/>
    <property type="project" value="UniProtKB-EC"/>
</dbReference>
<protein>
    <recommendedName>
        <fullName evidence="1">DNA (cytosine-5-)-methyltransferase</fullName>
        <ecNumber evidence="1">2.1.1.37</ecNumber>
    </recommendedName>
</protein>